<dbReference type="Pfam" id="PF07859">
    <property type="entry name" value="Abhydrolase_3"/>
    <property type="match status" value="1"/>
</dbReference>
<dbReference type="PANTHER" id="PTHR48081:SF11">
    <property type="entry name" value="ALPHA_BETA HYDROLASE FOLD-3 DOMAIN-CONTAINING PROTEIN-RELATED"/>
    <property type="match status" value="1"/>
</dbReference>
<organism evidence="4 5">
    <name type="scientific">Phyllosticta citriasiana</name>
    <dbReference type="NCBI Taxonomy" id="595635"/>
    <lineage>
        <taxon>Eukaryota</taxon>
        <taxon>Fungi</taxon>
        <taxon>Dikarya</taxon>
        <taxon>Ascomycota</taxon>
        <taxon>Pezizomycotina</taxon>
        <taxon>Dothideomycetes</taxon>
        <taxon>Dothideomycetes incertae sedis</taxon>
        <taxon>Botryosphaeriales</taxon>
        <taxon>Phyllostictaceae</taxon>
        <taxon>Phyllosticta</taxon>
    </lineage>
</organism>
<comment type="caution">
    <text evidence="4">The sequence shown here is derived from an EMBL/GenBank/DDBJ whole genome shotgun (WGS) entry which is preliminary data.</text>
</comment>
<evidence type="ECO:0000256" key="2">
    <source>
        <dbReference type="SAM" id="MobiDB-lite"/>
    </source>
</evidence>
<feature type="compositionally biased region" description="Low complexity" evidence="2">
    <location>
        <begin position="177"/>
        <end position="191"/>
    </location>
</feature>
<gene>
    <name evidence="4" type="ORF">IWZ03DRAFT_412494</name>
</gene>
<accession>A0ABR1KW72</accession>
<evidence type="ECO:0000313" key="5">
    <source>
        <dbReference type="Proteomes" id="UP001363622"/>
    </source>
</evidence>
<dbReference type="PANTHER" id="PTHR48081">
    <property type="entry name" value="AB HYDROLASE SUPERFAMILY PROTEIN C4A8.06C"/>
    <property type="match status" value="1"/>
</dbReference>
<dbReference type="GO" id="GO:0016787">
    <property type="term" value="F:hydrolase activity"/>
    <property type="evidence" value="ECO:0007669"/>
    <property type="project" value="UniProtKB-KW"/>
</dbReference>
<reference evidence="4 5" key="1">
    <citation type="submission" date="2024-04" db="EMBL/GenBank/DDBJ databases">
        <title>Phyllosticta paracitricarpa is synonymous to the EU quarantine fungus P. citricarpa based on phylogenomic analyses.</title>
        <authorList>
            <consortium name="Lawrence Berkeley National Laboratory"/>
            <person name="Van Ingen-Buijs V.A."/>
            <person name="Van Westerhoven A.C."/>
            <person name="Haridas S."/>
            <person name="Skiadas P."/>
            <person name="Martin F."/>
            <person name="Groenewald J.Z."/>
            <person name="Crous P.W."/>
            <person name="Seidl M.F."/>
        </authorList>
    </citation>
    <scope>NUCLEOTIDE SEQUENCE [LARGE SCALE GENOMIC DNA]</scope>
    <source>
        <strain evidence="4 5">CBS 123371</strain>
    </source>
</reference>
<keyword evidence="1 4" id="KW-0378">Hydrolase</keyword>
<feature type="region of interest" description="Disordered" evidence="2">
    <location>
        <begin position="159"/>
        <end position="192"/>
    </location>
</feature>
<dbReference type="Gene3D" id="3.40.50.1820">
    <property type="entry name" value="alpha/beta hydrolase"/>
    <property type="match status" value="1"/>
</dbReference>
<protein>
    <submittedName>
        <fullName evidence="4">Alpha/Beta hydrolase protein</fullName>
    </submittedName>
</protein>
<proteinExistence type="predicted"/>
<sequence length="431" mass="47239">MPLSEKDGLLEPNPNYARVSFKDVAITFVFFMSIPWRFLCWLLFRIFKRSNPDRPPSFLTDCWRSFARASTANLPISTTRALFRMPTSTILDSPRFRSLTPRPCVPVQTPHFAGMWIARGTPDPADSDLVFFVLHGGAFVVGEPTMNAVSMLRMAELANERGTSKSPPTTKEKKHTSTSSSTSTASTAATAVEYEPPSPLTISIFSLDYSLAPETRFPAPIDEAEAAYTYLLHKLRIPASKVAIYGESAGAHIALALLLRTQHAHPRPGGGLYLVAPWLSLLNGGASFERNRHRDTLIKEALDFATDVYVGGEQGRAEAAGQLDFGDELDARVWGNGTRRPSWDAVLPARTYVSCGGDEVLVDDALRFAARARADGAVVEVEVEEGASHAWQGMMDALDVPAYLKMPPGQVVPVEMMRGTRILTDAILRGR</sequence>
<dbReference type="InterPro" id="IPR013094">
    <property type="entry name" value="AB_hydrolase_3"/>
</dbReference>
<name>A0ABR1KW72_9PEZI</name>
<feature type="domain" description="Alpha/beta hydrolase fold-3" evidence="3">
    <location>
        <begin position="202"/>
        <end position="392"/>
    </location>
</feature>
<dbReference type="InterPro" id="IPR029058">
    <property type="entry name" value="AB_hydrolase_fold"/>
</dbReference>
<dbReference type="EMBL" id="JBBPHU010000002">
    <property type="protein sequence ID" value="KAK7522356.1"/>
    <property type="molecule type" value="Genomic_DNA"/>
</dbReference>
<dbReference type="Proteomes" id="UP001363622">
    <property type="component" value="Unassembled WGS sequence"/>
</dbReference>
<evidence type="ECO:0000259" key="3">
    <source>
        <dbReference type="Pfam" id="PF07859"/>
    </source>
</evidence>
<dbReference type="SUPFAM" id="SSF53474">
    <property type="entry name" value="alpha/beta-Hydrolases"/>
    <property type="match status" value="1"/>
</dbReference>
<evidence type="ECO:0000256" key="1">
    <source>
        <dbReference type="ARBA" id="ARBA00022801"/>
    </source>
</evidence>
<keyword evidence="5" id="KW-1185">Reference proteome</keyword>
<evidence type="ECO:0000313" key="4">
    <source>
        <dbReference type="EMBL" id="KAK7522356.1"/>
    </source>
</evidence>
<dbReference type="InterPro" id="IPR050300">
    <property type="entry name" value="GDXG_lipolytic_enzyme"/>
</dbReference>